<evidence type="ECO:0000259" key="1">
    <source>
        <dbReference type="PROSITE" id="PS50097"/>
    </source>
</evidence>
<proteinExistence type="predicted"/>
<dbReference type="GO" id="GO:0000978">
    <property type="term" value="F:RNA polymerase II cis-regulatory region sequence-specific DNA binding"/>
    <property type="evidence" value="ECO:0007669"/>
    <property type="project" value="TreeGrafter"/>
</dbReference>
<dbReference type="PROSITE" id="PS50097">
    <property type="entry name" value="BTB"/>
    <property type="match status" value="1"/>
</dbReference>
<dbReference type="PANTHER" id="PTHR46105:SF28">
    <property type="entry name" value="ZINC FINGER PROTEIN 37-LIKE"/>
    <property type="match status" value="1"/>
</dbReference>
<dbReference type="EMBL" id="CAJOBI010079271">
    <property type="protein sequence ID" value="CAF4490943.1"/>
    <property type="molecule type" value="Genomic_DNA"/>
</dbReference>
<dbReference type="Pfam" id="PF00651">
    <property type="entry name" value="BTB"/>
    <property type="match status" value="1"/>
</dbReference>
<evidence type="ECO:0000313" key="2">
    <source>
        <dbReference type="EMBL" id="CAF4490943.1"/>
    </source>
</evidence>
<gene>
    <name evidence="2" type="ORF">SMN809_LOCUS34473</name>
</gene>
<organism evidence="2 3">
    <name type="scientific">Rotaria magnacalcarata</name>
    <dbReference type="NCBI Taxonomy" id="392030"/>
    <lineage>
        <taxon>Eukaryota</taxon>
        <taxon>Metazoa</taxon>
        <taxon>Spiralia</taxon>
        <taxon>Gnathifera</taxon>
        <taxon>Rotifera</taxon>
        <taxon>Eurotatoria</taxon>
        <taxon>Bdelloidea</taxon>
        <taxon>Philodinida</taxon>
        <taxon>Philodinidae</taxon>
        <taxon>Rotaria</taxon>
    </lineage>
</organism>
<evidence type="ECO:0000313" key="3">
    <source>
        <dbReference type="Proteomes" id="UP000676336"/>
    </source>
</evidence>
<dbReference type="InterPro" id="IPR050457">
    <property type="entry name" value="ZnFinger_BTB_dom_contain"/>
</dbReference>
<dbReference type="Proteomes" id="UP000676336">
    <property type="component" value="Unassembled WGS sequence"/>
</dbReference>
<reference evidence="2" key="1">
    <citation type="submission" date="2021-02" db="EMBL/GenBank/DDBJ databases">
        <authorList>
            <person name="Nowell W R."/>
        </authorList>
    </citation>
    <scope>NUCLEOTIDE SEQUENCE</scope>
</reference>
<dbReference type="InterPro" id="IPR011333">
    <property type="entry name" value="SKP1/BTB/POZ_sf"/>
</dbReference>
<dbReference type="GO" id="GO:0000981">
    <property type="term" value="F:DNA-binding transcription factor activity, RNA polymerase II-specific"/>
    <property type="evidence" value="ECO:0007669"/>
    <property type="project" value="TreeGrafter"/>
</dbReference>
<accession>A0A8S2XE56</accession>
<sequence length="68" mass="8065">MRKERQLCDVILTVEGHELFVHRAVLSCHSNYFLELFVNDEKDTSTKKQIYYQLDGLEHPALKLIIQF</sequence>
<dbReference type="SUPFAM" id="SSF54695">
    <property type="entry name" value="POZ domain"/>
    <property type="match status" value="1"/>
</dbReference>
<feature type="non-terminal residue" evidence="2">
    <location>
        <position position="68"/>
    </location>
</feature>
<dbReference type="AlphaFoldDB" id="A0A8S2XE56"/>
<dbReference type="InterPro" id="IPR000210">
    <property type="entry name" value="BTB/POZ_dom"/>
</dbReference>
<comment type="caution">
    <text evidence="2">The sequence shown here is derived from an EMBL/GenBank/DDBJ whole genome shotgun (WGS) entry which is preliminary data.</text>
</comment>
<feature type="domain" description="BTB" evidence="1">
    <location>
        <begin position="8"/>
        <end position="68"/>
    </location>
</feature>
<name>A0A8S2XE56_9BILA</name>
<dbReference type="PANTHER" id="PTHR46105">
    <property type="entry name" value="AGAP004733-PA"/>
    <property type="match status" value="1"/>
</dbReference>
<dbReference type="Gene3D" id="3.30.710.10">
    <property type="entry name" value="Potassium Channel Kv1.1, Chain A"/>
    <property type="match status" value="1"/>
</dbReference>
<protein>
    <recommendedName>
        <fullName evidence="1">BTB domain-containing protein</fullName>
    </recommendedName>
</protein>